<dbReference type="Proteomes" id="UP000614410">
    <property type="component" value="Unassembled WGS sequence"/>
</dbReference>
<accession>A0A934KMI9</accession>
<reference evidence="1 2" key="1">
    <citation type="submission" date="2020-10" db="EMBL/GenBank/DDBJ databases">
        <title>Ca. Dormibacterota MAGs.</title>
        <authorList>
            <person name="Montgomery K."/>
        </authorList>
    </citation>
    <scope>NUCLEOTIDE SEQUENCE [LARGE SCALE GENOMIC DNA]</scope>
    <source>
        <strain evidence="1">Mitchell_Peninsula_5</strain>
    </source>
</reference>
<sequence length="84" mass="9698">MRLLWSERALVDLGRAAEWSISQAEAVVNAMTWMAETGFSLGRHVAGAEDLYWPAPPLGVFYRVESETMHVLRVIDVRRRREPW</sequence>
<organism evidence="1 2">
    <name type="scientific">Candidatus Amunia macphersoniae</name>
    <dbReference type="NCBI Taxonomy" id="3127014"/>
    <lineage>
        <taxon>Bacteria</taxon>
        <taxon>Bacillati</taxon>
        <taxon>Candidatus Dormiibacterota</taxon>
        <taxon>Candidatus Dormibacteria</taxon>
        <taxon>Candidatus Aeolococcales</taxon>
        <taxon>Candidatus Aeolococcaceae</taxon>
        <taxon>Candidatus Amunia</taxon>
    </lineage>
</organism>
<evidence type="ECO:0000313" key="1">
    <source>
        <dbReference type="EMBL" id="MBJ7607862.1"/>
    </source>
</evidence>
<name>A0A934KMI9_9BACT</name>
<protein>
    <submittedName>
        <fullName evidence="1">Uncharacterized protein</fullName>
    </submittedName>
</protein>
<dbReference type="AlphaFoldDB" id="A0A934KMI9"/>
<evidence type="ECO:0000313" key="2">
    <source>
        <dbReference type="Proteomes" id="UP000614410"/>
    </source>
</evidence>
<gene>
    <name evidence="1" type="ORF">JF887_00310</name>
</gene>
<proteinExistence type="predicted"/>
<comment type="caution">
    <text evidence="1">The sequence shown here is derived from an EMBL/GenBank/DDBJ whole genome shotgun (WGS) entry which is preliminary data.</text>
</comment>
<dbReference type="EMBL" id="JAEKNN010000003">
    <property type="protein sequence ID" value="MBJ7607862.1"/>
    <property type="molecule type" value="Genomic_DNA"/>
</dbReference>